<dbReference type="SUPFAM" id="SSF100920">
    <property type="entry name" value="Heat shock protein 70kD (HSP70), peptide-binding domain"/>
    <property type="match status" value="1"/>
</dbReference>
<sequence length="120" mass="13249">MPQIEVTFDIDANGIVTVSAKDKATSKEQQITIRSSGGSLRPRSRKWSRKRSSMHKKTRKESSSIWQGDDIEKIKAKLDAANKAVSKIGSTWPVGRVGPRAVLVVLAVISARGEYEEVKK</sequence>
<evidence type="ECO:0000256" key="2">
    <source>
        <dbReference type="ARBA" id="ARBA00022840"/>
    </source>
</evidence>
<reference evidence="4" key="1">
    <citation type="submission" date="2020-07" db="EMBL/GenBank/DDBJ databases">
        <authorList>
            <person name="Lin J."/>
        </authorList>
    </citation>
    <scope>NUCLEOTIDE SEQUENCE</scope>
</reference>
<proteinExistence type="predicted"/>
<dbReference type="Pfam" id="PF00012">
    <property type="entry name" value="HSP70"/>
    <property type="match status" value="1"/>
</dbReference>
<dbReference type="GO" id="GO:0140662">
    <property type="term" value="F:ATP-dependent protein folding chaperone"/>
    <property type="evidence" value="ECO:0007669"/>
    <property type="project" value="InterPro"/>
</dbReference>
<organism evidence="4">
    <name type="scientific">Ananas comosus var. bracteatus</name>
    <name type="common">red pineapple</name>
    <dbReference type="NCBI Taxonomy" id="296719"/>
    <lineage>
        <taxon>Eukaryota</taxon>
        <taxon>Viridiplantae</taxon>
        <taxon>Streptophyta</taxon>
        <taxon>Embryophyta</taxon>
        <taxon>Tracheophyta</taxon>
        <taxon>Spermatophyta</taxon>
        <taxon>Magnoliopsida</taxon>
        <taxon>Liliopsida</taxon>
        <taxon>Poales</taxon>
        <taxon>Bromeliaceae</taxon>
        <taxon>Bromelioideae</taxon>
        <taxon>Ananas</taxon>
    </lineage>
</organism>
<evidence type="ECO:0000313" key="4">
    <source>
        <dbReference type="EMBL" id="CAD1836342.1"/>
    </source>
</evidence>
<dbReference type="InterPro" id="IPR013126">
    <property type="entry name" value="Hsp_70_fam"/>
</dbReference>
<dbReference type="InterPro" id="IPR029047">
    <property type="entry name" value="HSP70_peptide-bd_sf"/>
</dbReference>
<evidence type="ECO:0000256" key="1">
    <source>
        <dbReference type="ARBA" id="ARBA00022741"/>
    </source>
</evidence>
<dbReference type="AlphaFoldDB" id="A0A6V7PZM9"/>
<accession>A0A6V7PZM9</accession>
<name>A0A6V7PZM9_ANACO</name>
<protein>
    <submittedName>
        <fullName evidence="4">Uncharacterized protein</fullName>
    </submittedName>
</protein>
<feature type="region of interest" description="Disordered" evidence="3">
    <location>
        <begin position="27"/>
        <end position="65"/>
    </location>
</feature>
<dbReference type="GO" id="GO:0005524">
    <property type="term" value="F:ATP binding"/>
    <property type="evidence" value="ECO:0007669"/>
    <property type="project" value="UniProtKB-KW"/>
</dbReference>
<keyword evidence="2" id="KW-0067">ATP-binding</keyword>
<gene>
    <name evidence="4" type="ORF">CB5_LOCUS19553</name>
</gene>
<evidence type="ECO:0000256" key="3">
    <source>
        <dbReference type="SAM" id="MobiDB-lite"/>
    </source>
</evidence>
<dbReference type="Gene3D" id="2.60.34.10">
    <property type="entry name" value="Substrate Binding Domain Of DNAk, Chain A, domain 1"/>
    <property type="match status" value="1"/>
</dbReference>
<dbReference type="EMBL" id="LR862153">
    <property type="protein sequence ID" value="CAD1836342.1"/>
    <property type="molecule type" value="Genomic_DNA"/>
</dbReference>
<feature type="compositionally biased region" description="Basic residues" evidence="3">
    <location>
        <begin position="42"/>
        <end position="59"/>
    </location>
</feature>
<keyword evidence="1" id="KW-0547">Nucleotide-binding</keyword>